<proteinExistence type="predicted"/>
<keyword evidence="3" id="KW-1185">Reference proteome</keyword>
<comment type="caution">
    <text evidence="2">The sequence shown here is derived from an EMBL/GenBank/DDBJ whole genome shotgun (WGS) entry which is preliminary data.</text>
</comment>
<feature type="transmembrane region" description="Helical" evidence="1">
    <location>
        <begin position="214"/>
        <end position="233"/>
    </location>
</feature>
<keyword evidence="1" id="KW-0472">Membrane</keyword>
<keyword evidence="1" id="KW-1133">Transmembrane helix</keyword>
<name>A0ABV5KRZ9_9BACL</name>
<dbReference type="RefSeq" id="WP_377496885.1">
    <property type="nucleotide sequence ID" value="NZ_JBHMDO010000032.1"/>
</dbReference>
<evidence type="ECO:0000256" key="1">
    <source>
        <dbReference type="SAM" id="Phobius"/>
    </source>
</evidence>
<feature type="transmembrane region" description="Helical" evidence="1">
    <location>
        <begin position="239"/>
        <end position="256"/>
    </location>
</feature>
<feature type="transmembrane region" description="Helical" evidence="1">
    <location>
        <begin position="184"/>
        <end position="207"/>
    </location>
</feature>
<keyword evidence="1" id="KW-0812">Transmembrane</keyword>
<protein>
    <submittedName>
        <fullName evidence="2">Uncharacterized protein</fullName>
    </submittedName>
</protein>
<feature type="transmembrane region" description="Helical" evidence="1">
    <location>
        <begin position="19"/>
        <end position="39"/>
    </location>
</feature>
<dbReference type="Proteomes" id="UP001589747">
    <property type="component" value="Unassembled WGS sequence"/>
</dbReference>
<evidence type="ECO:0000313" key="2">
    <source>
        <dbReference type="EMBL" id="MFB9327999.1"/>
    </source>
</evidence>
<reference evidence="2 3" key="1">
    <citation type="submission" date="2024-09" db="EMBL/GenBank/DDBJ databases">
        <authorList>
            <person name="Sun Q."/>
            <person name="Mori K."/>
        </authorList>
    </citation>
    <scope>NUCLEOTIDE SEQUENCE [LARGE SCALE GENOMIC DNA]</scope>
    <source>
        <strain evidence="2 3">TISTR 2452</strain>
    </source>
</reference>
<gene>
    <name evidence="2" type="ORF">ACFFSY_18900</name>
</gene>
<sequence>MELSGIQELYNHFLGMDPFWKFIIAIISGLTVFLYKAFLSMFSEEEKQYIPLEIKAGEYMGKIYAGISIYEKSNKDRSDEEKLIEKFGDCFYYLPWELKKKVELYYDNRSEYTLLTIKNKIKEYAESLKNYSEKPLGLDLVFSFLGKILKPIFPLVVGCIIFISSIINYYSFSTASSFWEKADVMFSWGVFVLAIMFFVSVLNVIIGKRWRKGLGIKIWLSIGGIILIPFIFTALHNELIPFASIVQIPLLIILFLHKNNEATHDGEKVLKPNF</sequence>
<accession>A0ABV5KRZ9</accession>
<dbReference type="EMBL" id="JBHMDO010000032">
    <property type="protein sequence ID" value="MFB9327999.1"/>
    <property type="molecule type" value="Genomic_DNA"/>
</dbReference>
<organism evidence="2 3">
    <name type="scientific">Paenibacillus aurantiacus</name>
    <dbReference type="NCBI Taxonomy" id="1936118"/>
    <lineage>
        <taxon>Bacteria</taxon>
        <taxon>Bacillati</taxon>
        <taxon>Bacillota</taxon>
        <taxon>Bacilli</taxon>
        <taxon>Bacillales</taxon>
        <taxon>Paenibacillaceae</taxon>
        <taxon>Paenibacillus</taxon>
    </lineage>
</organism>
<evidence type="ECO:0000313" key="3">
    <source>
        <dbReference type="Proteomes" id="UP001589747"/>
    </source>
</evidence>
<feature type="transmembrane region" description="Helical" evidence="1">
    <location>
        <begin position="152"/>
        <end position="172"/>
    </location>
</feature>